<accession>A0A4R2L9F6</accession>
<dbReference type="CDD" id="cd00130">
    <property type="entry name" value="PAS"/>
    <property type="match status" value="3"/>
</dbReference>
<dbReference type="PANTHER" id="PTHR43304:SF1">
    <property type="entry name" value="PAC DOMAIN-CONTAINING PROTEIN"/>
    <property type="match status" value="1"/>
</dbReference>
<reference evidence="10 11" key="1">
    <citation type="submission" date="2019-03" db="EMBL/GenBank/DDBJ databases">
        <title>Genomic Encyclopedia of Type Strains, Phase IV (KMG-IV): sequencing the most valuable type-strain genomes for metagenomic binning, comparative biology and taxonomic classification.</title>
        <authorList>
            <person name="Goeker M."/>
        </authorList>
    </citation>
    <scope>NUCLEOTIDE SEQUENCE [LARGE SCALE GENOMIC DNA]</scope>
    <source>
        <strain evidence="10 11">DSM 25287</strain>
    </source>
</reference>
<feature type="domain" description="PAC" evidence="9">
    <location>
        <begin position="613"/>
        <end position="665"/>
    </location>
</feature>
<dbReference type="InterPro" id="IPR000014">
    <property type="entry name" value="PAS"/>
</dbReference>
<feature type="domain" description="PAS" evidence="8">
    <location>
        <begin position="213"/>
        <end position="283"/>
    </location>
</feature>
<dbReference type="SMART" id="SM00091">
    <property type="entry name" value="PAS"/>
    <property type="match status" value="3"/>
</dbReference>
<name>A0A4R2L9F6_9GAMM</name>
<dbReference type="Proteomes" id="UP000295765">
    <property type="component" value="Unassembled WGS sequence"/>
</dbReference>
<dbReference type="EC" id="2.7.13.3" evidence="2"/>
<evidence type="ECO:0000256" key="1">
    <source>
        <dbReference type="ARBA" id="ARBA00000085"/>
    </source>
</evidence>
<keyword evidence="5" id="KW-0418">Kinase</keyword>
<dbReference type="InterPro" id="IPR000700">
    <property type="entry name" value="PAS-assoc_C"/>
</dbReference>
<dbReference type="EMBL" id="SLWY01000001">
    <property type="protein sequence ID" value="TCO83789.1"/>
    <property type="molecule type" value="Genomic_DNA"/>
</dbReference>
<keyword evidence="3" id="KW-0597">Phosphoprotein</keyword>
<feature type="domain" description="PAC" evidence="9">
    <location>
        <begin position="160"/>
        <end position="212"/>
    </location>
</feature>
<dbReference type="PANTHER" id="PTHR43304">
    <property type="entry name" value="PHYTOCHROME-LIKE PROTEIN CPH1"/>
    <property type="match status" value="1"/>
</dbReference>
<feature type="coiled-coil region" evidence="6">
    <location>
        <begin position="509"/>
        <end position="550"/>
    </location>
</feature>
<dbReference type="InterPro" id="IPR005467">
    <property type="entry name" value="His_kinase_dom"/>
</dbReference>
<evidence type="ECO:0000259" key="9">
    <source>
        <dbReference type="PROSITE" id="PS50113"/>
    </source>
</evidence>
<dbReference type="InterPro" id="IPR013655">
    <property type="entry name" value="PAS_fold_3"/>
</dbReference>
<proteinExistence type="predicted"/>
<dbReference type="InterPro" id="IPR013656">
    <property type="entry name" value="PAS_4"/>
</dbReference>
<comment type="catalytic activity">
    <reaction evidence="1">
        <text>ATP + protein L-histidine = ADP + protein N-phospho-L-histidine.</text>
        <dbReference type="EC" id="2.7.13.3"/>
    </reaction>
</comment>
<dbReference type="InterPro" id="IPR003594">
    <property type="entry name" value="HATPase_dom"/>
</dbReference>
<feature type="domain" description="Histidine kinase" evidence="7">
    <location>
        <begin position="690"/>
        <end position="905"/>
    </location>
</feature>
<keyword evidence="4" id="KW-0808">Transferase</keyword>
<dbReference type="PROSITE" id="PS50109">
    <property type="entry name" value="HIS_KIN"/>
    <property type="match status" value="1"/>
</dbReference>
<dbReference type="AlphaFoldDB" id="A0A4R2L9F6"/>
<dbReference type="NCBIfam" id="TIGR00229">
    <property type="entry name" value="sensory_box"/>
    <property type="match status" value="3"/>
</dbReference>
<dbReference type="SMART" id="SM00388">
    <property type="entry name" value="HisKA"/>
    <property type="match status" value="1"/>
</dbReference>
<keyword evidence="11" id="KW-1185">Reference proteome</keyword>
<dbReference type="Pfam" id="PF02518">
    <property type="entry name" value="HATPase_c"/>
    <property type="match status" value="1"/>
</dbReference>
<comment type="caution">
    <text evidence="10">The sequence shown here is derived from an EMBL/GenBank/DDBJ whole genome shotgun (WGS) entry which is preliminary data.</text>
</comment>
<organism evidence="10 11">
    <name type="scientific">Plasticicumulans lactativorans</name>
    <dbReference type="NCBI Taxonomy" id="1133106"/>
    <lineage>
        <taxon>Bacteria</taxon>
        <taxon>Pseudomonadati</taxon>
        <taxon>Pseudomonadota</taxon>
        <taxon>Gammaproteobacteria</taxon>
        <taxon>Candidatus Competibacteraceae</taxon>
        <taxon>Plasticicumulans</taxon>
    </lineage>
</organism>
<dbReference type="Pfam" id="PF08448">
    <property type="entry name" value="PAS_4"/>
    <property type="match status" value="2"/>
</dbReference>
<evidence type="ECO:0000256" key="5">
    <source>
        <dbReference type="ARBA" id="ARBA00022777"/>
    </source>
</evidence>
<dbReference type="SUPFAM" id="SSF47384">
    <property type="entry name" value="Homodimeric domain of signal transducing histidine kinase"/>
    <property type="match status" value="1"/>
</dbReference>
<evidence type="ECO:0000256" key="3">
    <source>
        <dbReference type="ARBA" id="ARBA00022553"/>
    </source>
</evidence>
<protein>
    <recommendedName>
        <fullName evidence="2">histidine kinase</fullName>
        <ecNumber evidence="2">2.7.13.3</ecNumber>
    </recommendedName>
</protein>
<dbReference type="CDD" id="cd00082">
    <property type="entry name" value="HisKA"/>
    <property type="match status" value="1"/>
</dbReference>
<evidence type="ECO:0000256" key="2">
    <source>
        <dbReference type="ARBA" id="ARBA00012438"/>
    </source>
</evidence>
<evidence type="ECO:0000256" key="4">
    <source>
        <dbReference type="ARBA" id="ARBA00022679"/>
    </source>
</evidence>
<dbReference type="InterPro" id="IPR004358">
    <property type="entry name" value="Sig_transdc_His_kin-like_C"/>
</dbReference>
<dbReference type="InterPro" id="IPR029016">
    <property type="entry name" value="GAF-like_dom_sf"/>
</dbReference>
<dbReference type="Pfam" id="PF08447">
    <property type="entry name" value="PAS_3"/>
    <property type="match status" value="1"/>
</dbReference>
<feature type="domain" description="PAS" evidence="8">
    <location>
        <begin position="85"/>
        <end position="131"/>
    </location>
</feature>
<dbReference type="OrthoDB" id="5555106at2"/>
<dbReference type="SMART" id="SM00065">
    <property type="entry name" value="GAF"/>
    <property type="match status" value="1"/>
</dbReference>
<evidence type="ECO:0000259" key="8">
    <source>
        <dbReference type="PROSITE" id="PS50112"/>
    </source>
</evidence>
<dbReference type="Gene3D" id="3.30.450.40">
    <property type="match status" value="1"/>
</dbReference>
<dbReference type="InterPro" id="IPR003018">
    <property type="entry name" value="GAF"/>
</dbReference>
<dbReference type="Pfam" id="PF13185">
    <property type="entry name" value="GAF_2"/>
    <property type="match status" value="1"/>
</dbReference>
<dbReference type="SUPFAM" id="SSF55874">
    <property type="entry name" value="ATPase domain of HSP90 chaperone/DNA topoisomerase II/histidine kinase"/>
    <property type="match status" value="1"/>
</dbReference>
<evidence type="ECO:0000256" key="6">
    <source>
        <dbReference type="SAM" id="Coils"/>
    </source>
</evidence>
<dbReference type="GO" id="GO:0000155">
    <property type="term" value="F:phosphorelay sensor kinase activity"/>
    <property type="evidence" value="ECO:0007669"/>
    <property type="project" value="InterPro"/>
</dbReference>
<dbReference type="SUPFAM" id="SSF55785">
    <property type="entry name" value="PYP-like sensor domain (PAS domain)"/>
    <property type="match status" value="3"/>
</dbReference>
<dbReference type="Gene3D" id="1.10.287.130">
    <property type="match status" value="1"/>
</dbReference>
<dbReference type="InterPro" id="IPR003661">
    <property type="entry name" value="HisK_dim/P_dom"/>
</dbReference>
<dbReference type="SUPFAM" id="SSF55781">
    <property type="entry name" value="GAF domain-like"/>
    <property type="match status" value="1"/>
</dbReference>
<dbReference type="SMART" id="SM00387">
    <property type="entry name" value="HATPase_c"/>
    <property type="match status" value="1"/>
</dbReference>
<dbReference type="InterPro" id="IPR035965">
    <property type="entry name" value="PAS-like_dom_sf"/>
</dbReference>
<gene>
    <name evidence="10" type="ORF">EV699_101173</name>
</gene>
<evidence type="ECO:0000259" key="7">
    <source>
        <dbReference type="PROSITE" id="PS50109"/>
    </source>
</evidence>
<dbReference type="PROSITE" id="PS50112">
    <property type="entry name" value="PAS"/>
    <property type="match status" value="3"/>
</dbReference>
<feature type="domain" description="PAS" evidence="8">
    <location>
        <begin position="540"/>
        <end position="586"/>
    </location>
</feature>
<dbReference type="RefSeq" id="WP_132538055.1">
    <property type="nucleotide sequence ID" value="NZ_SLWY01000001.1"/>
</dbReference>
<dbReference type="PRINTS" id="PR00344">
    <property type="entry name" value="BCTRLSENSOR"/>
</dbReference>
<dbReference type="Pfam" id="PF00512">
    <property type="entry name" value="HisKA"/>
    <property type="match status" value="1"/>
</dbReference>
<evidence type="ECO:0000313" key="10">
    <source>
        <dbReference type="EMBL" id="TCO83789.1"/>
    </source>
</evidence>
<dbReference type="InterPro" id="IPR052162">
    <property type="entry name" value="Sensor_kinase/Photoreceptor"/>
</dbReference>
<keyword evidence="6" id="KW-0175">Coiled coil</keyword>
<dbReference type="InterPro" id="IPR036890">
    <property type="entry name" value="HATPase_C_sf"/>
</dbReference>
<dbReference type="SMART" id="SM00086">
    <property type="entry name" value="PAC"/>
    <property type="match status" value="3"/>
</dbReference>
<dbReference type="PROSITE" id="PS50113">
    <property type="entry name" value="PAC"/>
    <property type="match status" value="3"/>
</dbReference>
<dbReference type="Gene3D" id="3.30.565.10">
    <property type="entry name" value="Histidine kinase-like ATPase, C-terminal domain"/>
    <property type="match status" value="1"/>
</dbReference>
<dbReference type="InterPro" id="IPR001610">
    <property type="entry name" value="PAC"/>
</dbReference>
<dbReference type="InterPro" id="IPR036097">
    <property type="entry name" value="HisK_dim/P_sf"/>
</dbReference>
<dbReference type="Gene3D" id="3.30.450.20">
    <property type="entry name" value="PAS domain"/>
    <property type="match status" value="3"/>
</dbReference>
<evidence type="ECO:0000313" key="11">
    <source>
        <dbReference type="Proteomes" id="UP000295765"/>
    </source>
</evidence>
<feature type="domain" description="PAC" evidence="9">
    <location>
        <begin position="287"/>
        <end position="339"/>
    </location>
</feature>
<sequence length="905" mass="98920">MPPEPASTPLAAPRRIALAYAAFAGAWILLSDRALDLLFADGRLLGTLQTYKGGAFVALTSLLLYLALARDATRRHAAEAGLADSEERYRRLLDGVQEYAIYLLDQQGRVASWNRGAERVKGYCAEEILGRDFACFFPAEALAAGVPAARLAQAARDGQCADEDWRLRRDGGRFWASTVITALRDGRGAPAGYSVITRDITEQRLAARRLAEQEERFRVTFEQAAVGIAHVAPDGRWLRVNERLCAIVGYSREELLARRFQDLTHPDDLAADVAMLQRLLGGEATTYVREKRYLHRDGSVVWIELTVALCRGADGTPKFFVTVLQDISARKRIEAQAQAQLTMLEALYSGAAQLTGNLEVQALADGTARFCVERLGARLAWIGRAEPDGSLRLLTSAPAEFDYPRRIEVRWDDSSLGAGPTGIAIRSGRAQVVDDLGTAAAGRFSPWHALAQAAGLRTSAALPLIHRGEPFGALNLYAGEAGFFTPMRIELFQALANQLAGALAGATLYARLREQAGALERRVAERTAELAAANAALTQQAEQLADLYDRAPCGYHSLDAAGRYLRVNQTELDWLGYPREALLGQSFRALLGEASQRLFDESFACLKRTGRFSDLDLELRRADGTLLPVALSATAVIDAEGRFVATRSTVFDVTERKRAEALVRRLNAELAERAEVTEAANRELEAFTYTVSHDLRAPLRAMQGLSQALLEDYGPVLDATGREYAQRVLAAAERMDRLIQDLLVYSRLGWRELACTDLELAAVLAEARAQVLADPARRGAVVELVEPLPAVHANASLLRQVFVNLLENACKFVAPGARAAVRVWAERRDGRLRVWVEDAGIGIAPEHHERIFRVFERLHGIEQYPGTGIGLAIVRKAVERMGGSVGLASAPGAGSRFWVELPAPG</sequence>